<dbReference type="AlphaFoldDB" id="A0A7Y3W5H7"/>
<dbReference type="RefSeq" id="WP_173198453.1">
    <property type="nucleotide sequence ID" value="NZ_JABFCX010000002.1"/>
</dbReference>
<evidence type="ECO:0000313" key="3">
    <source>
        <dbReference type="Proteomes" id="UP000536835"/>
    </source>
</evidence>
<dbReference type="Proteomes" id="UP000536835">
    <property type="component" value="Unassembled WGS sequence"/>
</dbReference>
<sequence>MRIFLAAFALLAAAYAGEPEEDIRAVLSMQTAAWNRGDIHRFMDGYVRSEQLRFVSGNEEKRGHGKTLARYLATYDTPEKMGTLSFKDLEVQVLGDDAAMVFGRFLLVRPEVGDATGLFTLIFRKTDEGWRIVHDHTSS</sequence>
<reference evidence="2 3" key="1">
    <citation type="submission" date="2020-05" db="EMBL/GenBank/DDBJ databases">
        <title>Parvularcula mediterraneae sp. nov., isolated from polypropylene straw from shallow seawater of the seashore of Laganas in Zakynthos island, Greece.</title>
        <authorList>
            <person name="Szabo I."/>
            <person name="Al-Omari J."/>
            <person name="Rado J."/>
            <person name="Szerdahelyi G.S."/>
        </authorList>
    </citation>
    <scope>NUCLEOTIDE SEQUENCE [LARGE SCALE GENOMIC DNA]</scope>
    <source>
        <strain evidence="2 3">ZS-1/3</strain>
    </source>
</reference>
<protein>
    <submittedName>
        <fullName evidence="2">SnoaL-like domain-containing protein</fullName>
    </submittedName>
</protein>
<dbReference type="Gene3D" id="3.10.450.50">
    <property type="match status" value="1"/>
</dbReference>
<dbReference type="EMBL" id="JABFCX010000002">
    <property type="protein sequence ID" value="NNU16327.1"/>
    <property type="molecule type" value="Genomic_DNA"/>
</dbReference>
<evidence type="ECO:0000259" key="1">
    <source>
        <dbReference type="Pfam" id="PF14534"/>
    </source>
</evidence>
<feature type="domain" description="DUF4440" evidence="1">
    <location>
        <begin position="23"/>
        <end position="132"/>
    </location>
</feature>
<comment type="caution">
    <text evidence="2">The sequence shown here is derived from an EMBL/GenBank/DDBJ whole genome shotgun (WGS) entry which is preliminary data.</text>
</comment>
<keyword evidence="3" id="KW-1185">Reference proteome</keyword>
<accession>A0A7Y3W5H7</accession>
<name>A0A7Y3W5H7_9PROT</name>
<dbReference type="SUPFAM" id="SSF54427">
    <property type="entry name" value="NTF2-like"/>
    <property type="match status" value="1"/>
</dbReference>
<evidence type="ECO:0000313" key="2">
    <source>
        <dbReference type="EMBL" id="NNU16327.1"/>
    </source>
</evidence>
<dbReference type="InterPro" id="IPR032710">
    <property type="entry name" value="NTF2-like_dom_sf"/>
</dbReference>
<gene>
    <name evidence="2" type="ORF">HK107_08335</name>
</gene>
<dbReference type="Pfam" id="PF14534">
    <property type="entry name" value="DUF4440"/>
    <property type="match status" value="1"/>
</dbReference>
<proteinExistence type="predicted"/>
<organism evidence="2 3">
    <name type="scientific">Parvularcula mediterranea</name>
    <dbReference type="NCBI Taxonomy" id="2732508"/>
    <lineage>
        <taxon>Bacteria</taxon>
        <taxon>Pseudomonadati</taxon>
        <taxon>Pseudomonadota</taxon>
        <taxon>Alphaproteobacteria</taxon>
        <taxon>Parvularculales</taxon>
        <taxon>Parvularculaceae</taxon>
        <taxon>Parvularcula</taxon>
    </lineage>
</organism>
<dbReference type="InterPro" id="IPR027843">
    <property type="entry name" value="DUF4440"/>
</dbReference>